<keyword evidence="3" id="KW-1133">Transmembrane helix</keyword>
<dbReference type="PANTHER" id="PTHR43702:SF3">
    <property type="entry name" value="PROTEIN TSGA"/>
    <property type="match status" value="1"/>
</dbReference>
<evidence type="ECO:0000256" key="2">
    <source>
        <dbReference type="ARBA" id="ARBA00022475"/>
    </source>
</evidence>
<keyword evidence="2" id="KW-1003">Cell membrane</keyword>
<feature type="transmembrane region" description="Helical" evidence="3">
    <location>
        <begin position="221"/>
        <end position="242"/>
    </location>
</feature>
<feature type="transmembrane region" description="Helical" evidence="3">
    <location>
        <begin position="62"/>
        <end position="83"/>
    </location>
</feature>
<comment type="subcellular location">
    <subcellularLocation>
        <location evidence="1">Cell inner membrane</location>
        <topology evidence="1">Multi-pass membrane protein</topology>
    </subcellularLocation>
</comment>
<evidence type="ECO:0000256" key="1">
    <source>
        <dbReference type="ARBA" id="ARBA00004429"/>
    </source>
</evidence>
<evidence type="ECO:0000313" key="4">
    <source>
        <dbReference type="EMBL" id="GMG37684.1"/>
    </source>
</evidence>
<dbReference type="AlphaFoldDB" id="A0AAN4YUF3"/>
<name>A0AAN4YUF3_ASPOZ</name>
<gene>
    <name evidence="4" type="ORF">Aory04_001250000</name>
</gene>
<keyword evidence="3" id="KW-0472">Membrane</keyword>
<feature type="transmembrane region" description="Helical" evidence="3">
    <location>
        <begin position="254"/>
        <end position="274"/>
    </location>
</feature>
<organism evidence="4 5">
    <name type="scientific">Aspergillus oryzae</name>
    <name type="common">Yellow koji mold</name>
    <dbReference type="NCBI Taxonomy" id="5062"/>
    <lineage>
        <taxon>Eukaryota</taxon>
        <taxon>Fungi</taxon>
        <taxon>Dikarya</taxon>
        <taxon>Ascomycota</taxon>
        <taxon>Pezizomycotina</taxon>
        <taxon>Eurotiomycetes</taxon>
        <taxon>Eurotiomycetidae</taxon>
        <taxon>Eurotiales</taxon>
        <taxon>Aspergillaceae</taxon>
        <taxon>Aspergillus</taxon>
        <taxon>Aspergillus subgen. Circumdati</taxon>
    </lineage>
</organism>
<dbReference type="PANTHER" id="PTHR43702">
    <property type="entry name" value="L-FUCOSE-PROTON SYMPORTER"/>
    <property type="match status" value="1"/>
</dbReference>
<dbReference type="GO" id="GO:0005886">
    <property type="term" value="C:plasma membrane"/>
    <property type="evidence" value="ECO:0007669"/>
    <property type="project" value="UniProtKB-SubCell"/>
</dbReference>
<dbReference type="InterPro" id="IPR036259">
    <property type="entry name" value="MFS_trans_sf"/>
</dbReference>
<keyword evidence="3" id="KW-0812">Transmembrane</keyword>
<reference evidence="4" key="1">
    <citation type="submission" date="2023-04" db="EMBL/GenBank/DDBJ databases">
        <title>Aspergillus oryzae NBRC 4228.</title>
        <authorList>
            <person name="Ichikawa N."/>
            <person name="Sato H."/>
            <person name="Tonouchi N."/>
        </authorList>
    </citation>
    <scope>NUCLEOTIDE SEQUENCE</scope>
    <source>
        <strain evidence="4">NBRC 4228</strain>
    </source>
</reference>
<feature type="transmembrane region" description="Helical" evidence="3">
    <location>
        <begin position="280"/>
        <end position="304"/>
    </location>
</feature>
<dbReference type="EMBL" id="BSYA01000253">
    <property type="protein sequence ID" value="GMG37684.1"/>
    <property type="molecule type" value="Genomic_DNA"/>
</dbReference>
<feature type="transmembrane region" description="Helical" evidence="3">
    <location>
        <begin position="98"/>
        <end position="117"/>
    </location>
</feature>
<feature type="transmembrane region" description="Helical" evidence="3">
    <location>
        <begin position="149"/>
        <end position="171"/>
    </location>
</feature>
<accession>A0AAN4YUF3</accession>
<dbReference type="Proteomes" id="UP001165205">
    <property type="component" value="Unassembled WGS sequence"/>
</dbReference>
<proteinExistence type="predicted"/>
<dbReference type="SUPFAM" id="SSF103473">
    <property type="entry name" value="MFS general substrate transporter"/>
    <property type="match status" value="1"/>
</dbReference>
<evidence type="ECO:0000256" key="3">
    <source>
        <dbReference type="SAM" id="Phobius"/>
    </source>
</evidence>
<evidence type="ECO:0000313" key="5">
    <source>
        <dbReference type="Proteomes" id="UP001165205"/>
    </source>
</evidence>
<dbReference type="Gene3D" id="1.20.1250.20">
    <property type="entry name" value="MFS general substrate transporter like domains"/>
    <property type="match status" value="3"/>
</dbReference>
<comment type="caution">
    <text evidence="4">The sequence shown here is derived from an EMBL/GenBank/DDBJ whole genome shotgun (WGS) entry which is preliminary data.</text>
</comment>
<dbReference type="InterPro" id="IPR050375">
    <property type="entry name" value="MFS_TsgA-like"/>
</dbReference>
<protein>
    <submittedName>
        <fullName evidence="4">Unnamed protein product</fullName>
    </submittedName>
</protein>
<sequence>MGLVLYGIGALCMWPAGLNRSFGGFCAATLVIGSGLGSLETAANPYLAVCGPPKYAEIRINLAQAFNGIGTCVAPALASYVFFADTSDDVDALKSVQWVYLAIGIFVFILAGVFFVSNIPEVTDEDMASQVASTHAGEQEQPFRKQYKLFHATLAQFTYTGAQVAIAGYFINYVTETWPGTGDSTASKYLAGAQGAFAVGRAIAIDHLCHAAWTNKSQIEAMLFLTLFFESVCFPTIVALGIRGLGRHYKRGSGFIVAGVSGGAVVAPILGHVADMRNNTGFAMIVPTMFMIVAWTYAVAVNFVPAYRDTVDKTGESDVGLQAGGGVPKEDVEIGAMGRSKEVVVR</sequence>